<keyword evidence="6" id="KW-1185">Reference proteome</keyword>
<evidence type="ECO:0000313" key="2">
    <source>
        <dbReference type="EMBL" id="CAB4048729.1"/>
    </source>
</evidence>
<dbReference type="GeneID" id="27797361"/>
<dbReference type="EMBL" id="CADIKB010000005">
    <property type="protein sequence ID" value="CAB3664452.1"/>
    <property type="molecule type" value="Genomic_DNA"/>
</dbReference>
<dbReference type="Proteomes" id="UP000494249">
    <property type="component" value="Unassembled WGS sequence"/>
</dbReference>
<dbReference type="Proteomes" id="UP000494102">
    <property type="component" value="Unassembled WGS sequence"/>
</dbReference>
<evidence type="ECO:0000313" key="3">
    <source>
        <dbReference type="EMBL" id="MEX3753853.1"/>
    </source>
</evidence>
<gene>
    <name evidence="3" type="ORF">AB3X84_28140</name>
    <name evidence="1" type="ORF">LMG22037_01633</name>
    <name evidence="2" type="ORF">LMG9964_02370</name>
</gene>
<dbReference type="Proteomes" id="UP001558535">
    <property type="component" value="Unassembled WGS sequence"/>
</dbReference>
<name>A0A6J5K3L8_9BURK</name>
<reference evidence="4 5" key="1">
    <citation type="submission" date="2020-04" db="EMBL/GenBank/DDBJ databases">
        <authorList>
            <person name="De Canck E."/>
        </authorList>
    </citation>
    <scope>NUCLEOTIDE SEQUENCE [LARGE SCALE GENOMIC DNA]</scope>
    <source>
        <strain evidence="1 5">LMG 22037</strain>
        <strain evidence="2 4">LMG 9964</strain>
    </source>
</reference>
<evidence type="ECO:0000313" key="4">
    <source>
        <dbReference type="Proteomes" id="UP000494102"/>
    </source>
</evidence>
<sequence>MKYIVQWKGLPTTQRPAIERFLKTGGRPPENVQLLGRWHAIGELSGFAIVEATDASGLARWVLQWGDLFAFTCAPAMSDEELGATLAAHQAASA</sequence>
<evidence type="ECO:0000313" key="1">
    <source>
        <dbReference type="EMBL" id="CAB3664452.1"/>
    </source>
</evidence>
<dbReference type="InterPro" id="IPR021734">
    <property type="entry name" value="DUF3303"/>
</dbReference>
<dbReference type="EMBL" id="CADILN010000002">
    <property type="protein sequence ID" value="CAB4048729.1"/>
    <property type="molecule type" value="Genomic_DNA"/>
</dbReference>
<protein>
    <submittedName>
        <fullName evidence="3">DUF3303 domain-containing protein</fullName>
    </submittedName>
</protein>
<proteinExistence type="predicted"/>
<dbReference type="RefSeq" id="WP_013588773.1">
    <property type="nucleotide sequence ID" value="NZ_CADFGL010000002.1"/>
</dbReference>
<dbReference type="Pfam" id="PF11746">
    <property type="entry name" value="DUF3303"/>
    <property type="match status" value="1"/>
</dbReference>
<organism evidence="2 4">
    <name type="scientific">Paraburkholderia phenoliruptrix</name>
    <dbReference type="NCBI Taxonomy" id="252970"/>
    <lineage>
        <taxon>Bacteria</taxon>
        <taxon>Pseudomonadati</taxon>
        <taxon>Pseudomonadota</taxon>
        <taxon>Betaproteobacteria</taxon>
        <taxon>Burkholderiales</taxon>
        <taxon>Burkholderiaceae</taxon>
        <taxon>Paraburkholderia</taxon>
    </lineage>
</organism>
<evidence type="ECO:0000313" key="6">
    <source>
        <dbReference type="Proteomes" id="UP001558535"/>
    </source>
</evidence>
<dbReference type="AlphaFoldDB" id="A0A6J5K3L8"/>
<evidence type="ECO:0000313" key="5">
    <source>
        <dbReference type="Proteomes" id="UP000494249"/>
    </source>
</evidence>
<reference evidence="3 6" key="2">
    <citation type="submission" date="2024-07" db="EMBL/GenBank/DDBJ databases">
        <title>A survey of Mimosa microsymbionts across Brazilian biomes reveals a high diversity of Paraburkholderia nodulating endemic species, but also that Cupriavidus is common as a symbiont of widespread species.</title>
        <authorList>
            <person name="Rouws L."/>
            <person name="Barauna A."/>
            <person name="Beukes C."/>
            <person name="Rouws J.R.C."/>
            <person name="De Faria S.M."/>
            <person name="Gross E."/>
            <person name="Bueno Dos Reis Junior F."/>
            <person name="Simon M.F."/>
            <person name="Maluk M."/>
            <person name="Odee D.W."/>
            <person name="Kenicer G."/>
            <person name="Young J.P.W."/>
            <person name="Reis V.M."/>
            <person name="Zilli J."/>
            <person name="James E.K."/>
        </authorList>
    </citation>
    <scope>NUCLEOTIDE SEQUENCE [LARGE SCALE GENOMIC DNA]</scope>
    <source>
        <strain evidence="3 6">BR14375</strain>
    </source>
</reference>
<dbReference type="EMBL" id="JBFPKE010000019">
    <property type="protein sequence ID" value="MEX3753853.1"/>
    <property type="molecule type" value="Genomic_DNA"/>
</dbReference>
<accession>A0A6J5K3L8</accession>